<dbReference type="AlphaFoldDB" id="A0A062U420"/>
<evidence type="ECO:0000313" key="6">
    <source>
        <dbReference type="Proteomes" id="UP000249123"/>
    </source>
</evidence>
<evidence type="ECO:0000256" key="4">
    <source>
        <dbReference type="HAMAP-Rule" id="MF_00434"/>
    </source>
</evidence>
<dbReference type="GO" id="GO:0006729">
    <property type="term" value="P:tetrahydrobiopterin biosynthetic process"/>
    <property type="evidence" value="ECO:0007669"/>
    <property type="project" value="InterPro"/>
</dbReference>
<dbReference type="RefSeq" id="WP_034823586.1">
    <property type="nucleotide sequence ID" value="NZ_AWFA01000001.1"/>
</dbReference>
<organism evidence="5 6">
    <name type="scientific">Hyphomonas pacifica</name>
    <dbReference type="NCBI Taxonomy" id="1280941"/>
    <lineage>
        <taxon>Bacteria</taxon>
        <taxon>Pseudomonadati</taxon>
        <taxon>Pseudomonadota</taxon>
        <taxon>Alphaproteobacteria</taxon>
        <taxon>Hyphomonadales</taxon>
        <taxon>Hyphomonadaceae</taxon>
        <taxon>Hyphomonas</taxon>
    </lineage>
</organism>
<evidence type="ECO:0000256" key="2">
    <source>
        <dbReference type="ARBA" id="ARBA00006472"/>
    </source>
</evidence>
<dbReference type="InterPro" id="IPR001533">
    <property type="entry name" value="Pterin_deHydtase"/>
</dbReference>
<comment type="similarity">
    <text evidence="2 4">Belongs to the pterin-4-alpha-carbinolamine dehydratase family.</text>
</comment>
<dbReference type="HAMAP" id="MF_00434">
    <property type="entry name" value="Pterin_4_alpha"/>
    <property type="match status" value="1"/>
</dbReference>
<reference evidence="5 6" key="1">
    <citation type="submission" date="2013-04" db="EMBL/GenBank/DDBJ databases">
        <title>Hyphomonas sp. T24B3 Genome Sequencing.</title>
        <authorList>
            <person name="Lai Q."/>
            <person name="Shao Z."/>
        </authorList>
    </citation>
    <scope>NUCLEOTIDE SEQUENCE [LARGE SCALE GENOMIC DNA]</scope>
    <source>
        <strain evidence="5 6">T24B3</strain>
    </source>
</reference>
<dbReference type="InterPro" id="IPR036428">
    <property type="entry name" value="PCD_sf"/>
</dbReference>
<evidence type="ECO:0000256" key="3">
    <source>
        <dbReference type="ARBA" id="ARBA00023239"/>
    </source>
</evidence>
<dbReference type="NCBIfam" id="NF002018">
    <property type="entry name" value="PRK00823.1-3"/>
    <property type="match status" value="1"/>
</dbReference>
<dbReference type="eggNOG" id="COG2154">
    <property type="taxonomic scope" value="Bacteria"/>
</dbReference>
<keyword evidence="6" id="KW-1185">Reference proteome</keyword>
<evidence type="ECO:0000313" key="5">
    <source>
        <dbReference type="EMBL" id="RAN36104.1"/>
    </source>
</evidence>
<dbReference type="PANTHER" id="PTHR12599:SF0">
    <property type="entry name" value="PTERIN-4-ALPHA-CARBINOLAMINE DEHYDRATASE"/>
    <property type="match status" value="1"/>
</dbReference>
<dbReference type="EMBL" id="AWFB01000001">
    <property type="protein sequence ID" value="RAN36104.1"/>
    <property type="molecule type" value="Genomic_DNA"/>
</dbReference>
<dbReference type="EC" id="4.2.1.96" evidence="4"/>
<comment type="caution">
    <text evidence="5">The sequence shown here is derived from an EMBL/GenBank/DDBJ whole genome shotgun (WGS) entry which is preliminary data.</text>
</comment>
<dbReference type="CDD" id="cd00914">
    <property type="entry name" value="PCD_DCoH_subfamily_b"/>
    <property type="match status" value="1"/>
</dbReference>
<gene>
    <name evidence="5" type="ORF">HY3_00570</name>
</gene>
<dbReference type="PANTHER" id="PTHR12599">
    <property type="entry name" value="PTERIN-4-ALPHA-CARBINOLAMINE DEHYDRATASE"/>
    <property type="match status" value="1"/>
</dbReference>
<accession>A0A062U420</accession>
<proteinExistence type="inferred from homology"/>
<keyword evidence="3 4" id="KW-0456">Lyase</keyword>
<dbReference type="Gene3D" id="3.30.1360.20">
    <property type="entry name" value="Transcriptional coactivator/pterin dehydratase"/>
    <property type="match status" value="1"/>
</dbReference>
<dbReference type="STRING" id="1280941.HY2_00500"/>
<dbReference type="OrthoDB" id="9794987at2"/>
<name>A0A062U420_9PROT</name>
<sequence>MTDKIGADAALAKLTGWAKGEGDRDEITKTFKFDNFKMAWGFMSSVAMKAEQMDHHPEWFNVYNKVEVTLTTHDVDGVSPKDLELAQFMDDLAGKLA</sequence>
<dbReference type="GO" id="GO:0008124">
    <property type="term" value="F:4-alpha-hydroxytetrahydrobiopterin dehydratase activity"/>
    <property type="evidence" value="ECO:0007669"/>
    <property type="project" value="UniProtKB-UniRule"/>
</dbReference>
<comment type="catalytic activity">
    <reaction evidence="1 4">
        <text>(4aS,6R)-4a-hydroxy-L-erythro-5,6,7,8-tetrahydrobiopterin = (6R)-L-erythro-6,7-dihydrobiopterin + H2O</text>
        <dbReference type="Rhea" id="RHEA:11920"/>
        <dbReference type="ChEBI" id="CHEBI:15377"/>
        <dbReference type="ChEBI" id="CHEBI:15642"/>
        <dbReference type="ChEBI" id="CHEBI:43120"/>
        <dbReference type="EC" id="4.2.1.96"/>
    </reaction>
</comment>
<protein>
    <recommendedName>
        <fullName evidence="4">Putative pterin-4-alpha-carbinolamine dehydratase</fullName>
        <shortName evidence="4">PHS</shortName>
        <ecNumber evidence="4">4.2.1.96</ecNumber>
    </recommendedName>
    <alternativeName>
        <fullName evidence="4">4-alpha-hydroxy-tetrahydropterin dehydratase</fullName>
    </alternativeName>
    <alternativeName>
        <fullName evidence="4">Pterin carbinolamine dehydratase</fullName>
        <shortName evidence="4">PCD</shortName>
    </alternativeName>
</protein>
<dbReference type="Proteomes" id="UP000249123">
    <property type="component" value="Unassembled WGS sequence"/>
</dbReference>
<dbReference type="SUPFAM" id="SSF55248">
    <property type="entry name" value="PCD-like"/>
    <property type="match status" value="1"/>
</dbReference>
<evidence type="ECO:0000256" key="1">
    <source>
        <dbReference type="ARBA" id="ARBA00001554"/>
    </source>
</evidence>
<dbReference type="Pfam" id="PF01329">
    <property type="entry name" value="Pterin_4a"/>
    <property type="match status" value="1"/>
</dbReference>